<dbReference type="InterPro" id="IPR001907">
    <property type="entry name" value="ClpP"/>
</dbReference>
<protein>
    <recommendedName>
        <fullName evidence="6">ATP-dependent Clp protease proteolytic subunit</fullName>
    </recommendedName>
</protein>
<evidence type="ECO:0000256" key="3">
    <source>
        <dbReference type="ARBA" id="ARBA00022670"/>
    </source>
</evidence>
<dbReference type="SUPFAM" id="SSF52096">
    <property type="entry name" value="ClpP/crotonase"/>
    <property type="match status" value="1"/>
</dbReference>
<evidence type="ECO:0000313" key="8">
    <source>
        <dbReference type="Proteomes" id="UP001596289"/>
    </source>
</evidence>
<dbReference type="NCBIfam" id="NF045542">
    <property type="entry name" value="Clp_rel_HeadMat"/>
    <property type="match status" value="1"/>
</dbReference>
<evidence type="ECO:0000256" key="1">
    <source>
        <dbReference type="ARBA" id="ARBA00007039"/>
    </source>
</evidence>
<dbReference type="Pfam" id="PF00574">
    <property type="entry name" value="CLP_protease"/>
    <property type="match status" value="1"/>
</dbReference>
<evidence type="ECO:0000256" key="5">
    <source>
        <dbReference type="ARBA" id="ARBA00022825"/>
    </source>
</evidence>
<dbReference type="PANTHER" id="PTHR10381:SF70">
    <property type="entry name" value="ATP-DEPENDENT CLP PROTEASE PROTEOLYTIC SUBUNIT"/>
    <property type="match status" value="1"/>
</dbReference>
<keyword evidence="8" id="KW-1185">Reference proteome</keyword>
<proteinExistence type="inferred from homology"/>
<dbReference type="PANTHER" id="PTHR10381">
    <property type="entry name" value="ATP-DEPENDENT CLP PROTEASE PROTEOLYTIC SUBUNIT"/>
    <property type="match status" value="1"/>
</dbReference>
<keyword evidence="4 7" id="KW-0378">Hydrolase</keyword>
<dbReference type="Proteomes" id="UP001596289">
    <property type="component" value="Unassembled WGS sequence"/>
</dbReference>
<dbReference type="PRINTS" id="PR00127">
    <property type="entry name" value="CLPPROTEASEP"/>
</dbReference>
<reference evidence="8" key="1">
    <citation type="journal article" date="2019" name="Int. J. Syst. Evol. Microbiol.">
        <title>The Global Catalogue of Microorganisms (GCM) 10K type strain sequencing project: providing services to taxonomists for standard genome sequencing and annotation.</title>
        <authorList>
            <consortium name="The Broad Institute Genomics Platform"/>
            <consortium name="The Broad Institute Genome Sequencing Center for Infectious Disease"/>
            <person name="Wu L."/>
            <person name="Ma J."/>
        </authorList>
    </citation>
    <scope>NUCLEOTIDE SEQUENCE [LARGE SCALE GENOMIC DNA]</scope>
    <source>
        <strain evidence="8">CCM 8904</strain>
    </source>
</reference>
<dbReference type="GO" id="GO:0008233">
    <property type="term" value="F:peptidase activity"/>
    <property type="evidence" value="ECO:0007669"/>
    <property type="project" value="UniProtKB-KW"/>
</dbReference>
<comment type="similarity">
    <text evidence="1 6">Belongs to the peptidase S14 family.</text>
</comment>
<dbReference type="EMBL" id="JBHSSL010000041">
    <property type="protein sequence ID" value="MFC6170361.1"/>
    <property type="molecule type" value="Genomic_DNA"/>
</dbReference>
<accession>A0ABW1RE43</accession>
<dbReference type="InterPro" id="IPR023562">
    <property type="entry name" value="ClpP/TepA"/>
</dbReference>
<evidence type="ECO:0000256" key="6">
    <source>
        <dbReference type="RuleBase" id="RU003567"/>
    </source>
</evidence>
<evidence type="ECO:0000313" key="7">
    <source>
        <dbReference type="EMBL" id="MFC6170361.1"/>
    </source>
</evidence>
<evidence type="ECO:0000256" key="2">
    <source>
        <dbReference type="ARBA" id="ARBA00022490"/>
    </source>
</evidence>
<organism evidence="7 8">
    <name type="scientific">Loigolactobacillus jiayinensis</name>
    <dbReference type="NCBI Taxonomy" id="2486016"/>
    <lineage>
        <taxon>Bacteria</taxon>
        <taxon>Bacillati</taxon>
        <taxon>Bacillota</taxon>
        <taxon>Bacilli</taxon>
        <taxon>Lactobacillales</taxon>
        <taxon>Lactobacillaceae</taxon>
        <taxon>Loigolactobacillus</taxon>
    </lineage>
</organism>
<keyword evidence="3 7" id="KW-0645">Protease</keyword>
<dbReference type="CDD" id="cd07016">
    <property type="entry name" value="S14_ClpP_1"/>
    <property type="match status" value="1"/>
</dbReference>
<sequence length="246" mass="26347">MTKIVIPIKSDVIDNNTADFYDFFGMTNYVSPKKVGDQLAKVQTGDTVELQIASNGGDVFAASEIYTQLKSSTAKVSAVIQGLAASAASVIAVAADDVKISPTAQIMIHKAWSTMQGNAEDLAHESQVLSGIDESIANAYEAKTGMKNSDLLNLMSKETWLGANDAVKYGFADSILTFDEKEPEKQQQALQAFAGAGTVVPKQAVTKWQALMASITANKAAPQNDNKITSQHDLRDQKLAILFGKK</sequence>
<dbReference type="Gene3D" id="3.90.226.10">
    <property type="entry name" value="2-enoyl-CoA Hydratase, Chain A, domain 1"/>
    <property type="match status" value="1"/>
</dbReference>
<comment type="caution">
    <text evidence="7">The sequence shown here is derived from an EMBL/GenBank/DDBJ whole genome shotgun (WGS) entry which is preliminary data.</text>
</comment>
<gene>
    <name evidence="7" type="ORF">ACFQGP_07215</name>
</gene>
<dbReference type="RefSeq" id="WP_125552690.1">
    <property type="nucleotide sequence ID" value="NZ_JBHSSL010000041.1"/>
</dbReference>
<name>A0ABW1RE43_9LACO</name>
<keyword evidence="2" id="KW-0963">Cytoplasm</keyword>
<dbReference type="GO" id="GO:0006508">
    <property type="term" value="P:proteolysis"/>
    <property type="evidence" value="ECO:0007669"/>
    <property type="project" value="UniProtKB-KW"/>
</dbReference>
<keyword evidence="5" id="KW-0720">Serine protease</keyword>
<dbReference type="InterPro" id="IPR029045">
    <property type="entry name" value="ClpP/crotonase-like_dom_sf"/>
</dbReference>
<evidence type="ECO:0000256" key="4">
    <source>
        <dbReference type="ARBA" id="ARBA00022801"/>
    </source>
</evidence>